<dbReference type="InterPro" id="IPR014729">
    <property type="entry name" value="Rossmann-like_a/b/a_fold"/>
</dbReference>
<keyword evidence="4" id="KW-1185">Reference proteome</keyword>
<dbReference type="RefSeq" id="WP_345023060.1">
    <property type="nucleotide sequence ID" value="NZ_BAABDO010000066.1"/>
</dbReference>
<dbReference type="PRINTS" id="PR01438">
    <property type="entry name" value="UNVRSLSTRESS"/>
</dbReference>
<proteinExistence type="inferred from homology"/>
<dbReference type="PANTHER" id="PTHR46268:SF6">
    <property type="entry name" value="UNIVERSAL STRESS PROTEIN UP12"/>
    <property type="match status" value="1"/>
</dbReference>
<evidence type="ECO:0000313" key="4">
    <source>
        <dbReference type="Proteomes" id="UP001500266"/>
    </source>
</evidence>
<dbReference type="PANTHER" id="PTHR46268">
    <property type="entry name" value="STRESS RESPONSE PROTEIN NHAX"/>
    <property type="match status" value="1"/>
</dbReference>
<comment type="similarity">
    <text evidence="1">Belongs to the universal stress protein A family.</text>
</comment>
<evidence type="ECO:0000259" key="2">
    <source>
        <dbReference type="Pfam" id="PF00582"/>
    </source>
</evidence>
<reference evidence="4" key="1">
    <citation type="journal article" date="2019" name="Int. J. Syst. Evol. Microbiol.">
        <title>The Global Catalogue of Microorganisms (GCM) 10K type strain sequencing project: providing services to taxonomists for standard genome sequencing and annotation.</title>
        <authorList>
            <consortium name="The Broad Institute Genomics Platform"/>
            <consortium name="The Broad Institute Genome Sequencing Center for Infectious Disease"/>
            <person name="Wu L."/>
            <person name="Ma J."/>
        </authorList>
    </citation>
    <scope>NUCLEOTIDE SEQUENCE [LARGE SCALE GENOMIC DNA]</scope>
    <source>
        <strain evidence="4">JCM 17316</strain>
    </source>
</reference>
<feature type="domain" description="UspA" evidence="2">
    <location>
        <begin position="6"/>
        <end position="136"/>
    </location>
</feature>
<dbReference type="EMBL" id="BAABDO010000066">
    <property type="protein sequence ID" value="GAA4147352.1"/>
    <property type="molecule type" value="Genomic_DNA"/>
</dbReference>
<evidence type="ECO:0000256" key="1">
    <source>
        <dbReference type="ARBA" id="ARBA00008791"/>
    </source>
</evidence>
<dbReference type="InterPro" id="IPR006015">
    <property type="entry name" value="Universal_stress_UspA"/>
</dbReference>
<comment type="caution">
    <text evidence="3">The sequence shown here is derived from an EMBL/GenBank/DDBJ whole genome shotgun (WGS) entry which is preliminary data.</text>
</comment>
<dbReference type="Proteomes" id="UP001500266">
    <property type="component" value="Unassembled WGS sequence"/>
</dbReference>
<organism evidence="3 4">
    <name type="scientific">Actinomadura keratinilytica</name>
    <dbReference type="NCBI Taxonomy" id="547461"/>
    <lineage>
        <taxon>Bacteria</taxon>
        <taxon>Bacillati</taxon>
        <taxon>Actinomycetota</taxon>
        <taxon>Actinomycetes</taxon>
        <taxon>Streptosporangiales</taxon>
        <taxon>Thermomonosporaceae</taxon>
        <taxon>Actinomadura</taxon>
    </lineage>
</organism>
<feature type="domain" description="UspA" evidence="2">
    <location>
        <begin position="147"/>
        <end position="281"/>
    </location>
</feature>
<sequence length="290" mass="30737">MAHGSHVLVGYDATRESEQALRWAAEEARLRGLPLRVCHAWRWPYPVGYVDRECMARVRRIGEHILDRGVALANDVAPTVCTQKQLVDGPADAALTHHAHGAELIVVGSREGGDVSAGSIALRLPGRARRPVVVVRAAGTRSGAGEVVVGVDGSAAGDAALALAFEEAELHGWRVRAVYGCWEPAAARDCDLGLFNDREKLRRICRERLDRAVAPWRARHPLVEAEAALVVEPPRQALLAAAETADLVVVGNRGSGGPEPSALGTTSTALLLQVPCTVAVVQAGGCFTGD</sequence>
<accession>A0ABP7Z4S5</accession>
<dbReference type="Pfam" id="PF00582">
    <property type="entry name" value="Usp"/>
    <property type="match status" value="2"/>
</dbReference>
<dbReference type="Gene3D" id="3.40.50.620">
    <property type="entry name" value="HUPs"/>
    <property type="match status" value="2"/>
</dbReference>
<name>A0ABP7Z4S5_9ACTN</name>
<evidence type="ECO:0000313" key="3">
    <source>
        <dbReference type="EMBL" id="GAA4147352.1"/>
    </source>
</evidence>
<gene>
    <name evidence="3" type="ORF">GCM10022416_40700</name>
</gene>
<protein>
    <submittedName>
        <fullName evidence="3">Universal stress protein</fullName>
    </submittedName>
</protein>
<dbReference type="SUPFAM" id="SSF52402">
    <property type="entry name" value="Adenine nucleotide alpha hydrolases-like"/>
    <property type="match status" value="2"/>
</dbReference>
<dbReference type="InterPro" id="IPR006016">
    <property type="entry name" value="UspA"/>
</dbReference>